<dbReference type="GO" id="GO:0016020">
    <property type="term" value="C:membrane"/>
    <property type="evidence" value="ECO:0007669"/>
    <property type="project" value="UniProtKB-SubCell"/>
</dbReference>
<comment type="subcellular location">
    <subcellularLocation>
        <location evidence="1">Membrane</location>
        <topology evidence="1">Single-pass membrane protein</topology>
    </subcellularLocation>
</comment>
<reference evidence="8" key="1">
    <citation type="submission" date="2016-10" db="EMBL/GenBank/DDBJ databases">
        <authorList>
            <person name="Varghese N."/>
            <person name="Submissions S."/>
        </authorList>
    </citation>
    <scope>NUCLEOTIDE SEQUENCE [LARGE SCALE GENOMIC DNA]</scope>
    <source>
        <strain evidence="8">CGMCC 1.11014</strain>
    </source>
</reference>
<name>A0A1I7LJC2_9BURK</name>
<evidence type="ECO:0000256" key="2">
    <source>
        <dbReference type="ARBA" id="ARBA00022676"/>
    </source>
</evidence>
<dbReference type="GO" id="GO:0016757">
    <property type="term" value="F:glycosyltransferase activity"/>
    <property type="evidence" value="ECO:0007669"/>
    <property type="project" value="UniProtKB-KW"/>
</dbReference>
<dbReference type="SUPFAM" id="SSF53448">
    <property type="entry name" value="Nucleotide-diphospho-sugar transferases"/>
    <property type="match status" value="1"/>
</dbReference>
<evidence type="ECO:0000313" key="7">
    <source>
        <dbReference type="EMBL" id="SFV09794.1"/>
    </source>
</evidence>
<keyword evidence="3 7" id="KW-0808">Transferase</keyword>
<evidence type="ECO:0000256" key="3">
    <source>
        <dbReference type="ARBA" id="ARBA00022679"/>
    </source>
</evidence>
<evidence type="ECO:0000256" key="6">
    <source>
        <dbReference type="ARBA" id="ARBA00023136"/>
    </source>
</evidence>
<dbReference type="OrthoDB" id="7981249at2"/>
<accession>A0A1I7LJC2</accession>
<dbReference type="EMBL" id="FPBO01000030">
    <property type="protein sequence ID" value="SFV09794.1"/>
    <property type="molecule type" value="Genomic_DNA"/>
</dbReference>
<keyword evidence="4" id="KW-0812">Transmembrane</keyword>
<dbReference type="RefSeq" id="WP_093558435.1">
    <property type="nucleotide sequence ID" value="NZ_FPBO01000030.1"/>
</dbReference>
<gene>
    <name evidence="7" type="ORF">SAMN05216552_103086</name>
</gene>
<sequence length="279" mass="31482">MRLAVTSIQRNRNPWIVEWLAFHMLVGFNRFFIYCHKTDDGMRETLVQLARHYPITVYALDSDDKPQLAAYQHAWNAHNADIDWMAFIDGDEFLFPTAHAGMAETLAEYENHPLSALGVYWVCYGSSGHATEPEGLVMENYPRHSDAAFGPNRHIKSIVRGGQPVHCVGSHIFATPNGTYDELLRPMTTPMLNDPGLAPSYGKFRINHYVTQSLEYFKTVKQGIGAADRDPAMVRPDAWFTGHDRNECDDGVSARFLEGLRRKVDELRSAMRPQSGPAA</sequence>
<keyword evidence="8" id="KW-1185">Reference proteome</keyword>
<proteinExistence type="predicted"/>
<dbReference type="PANTHER" id="PTHR21461:SF69">
    <property type="entry name" value="GLYCOSYLTRANSFERASE FAMILY 92 PROTEIN"/>
    <property type="match status" value="1"/>
</dbReference>
<evidence type="ECO:0000256" key="4">
    <source>
        <dbReference type="ARBA" id="ARBA00022692"/>
    </source>
</evidence>
<dbReference type="GO" id="GO:0005737">
    <property type="term" value="C:cytoplasm"/>
    <property type="evidence" value="ECO:0007669"/>
    <property type="project" value="TreeGrafter"/>
</dbReference>
<keyword evidence="6" id="KW-0472">Membrane</keyword>
<dbReference type="InterPro" id="IPR008166">
    <property type="entry name" value="Glyco_transf_92"/>
</dbReference>
<evidence type="ECO:0000313" key="8">
    <source>
        <dbReference type="Proteomes" id="UP000199391"/>
    </source>
</evidence>
<dbReference type="Proteomes" id="UP000199391">
    <property type="component" value="Unassembled WGS sequence"/>
</dbReference>
<dbReference type="AlphaFoldDB" id="A0A1I7LJC2"/>
<organism evidence="7 8">
    <name type="scientific">Pseudoduganella namucuonensis</name>
    <dbReference type="NCBI Taxonomy" id="1035707"/>
    <lineage>
        <taxon>Bacteria</taxon>
        <taxon>Pseudomonadati</taxon>
        <taxon>Pseudomonadota</taxon>
        <taxon>Betaproteobacteria</taxon>
        <taxon>Burkholderiales</taxon>
        <taxon>Oxalobacteraceae</taxon>
        <taxon>Telluria group</taxon>
        <taxon>Pseudoduganella</taxon>
    </lineage>
</organism>
<dbReference type="PANTHER" id="PTHR21461">
    <property type="entry name" value="GLYCOSYLTRANSFERASE FAMILY 92 PROTEIN"/>
    <property type="match status" value="1"/>
</dbReference>
<keyword evidence="5" id="KW-1133">Transmembrane helix</keyword>
<keyword evidence="2" id="KW-0328">Glycosyltransferase</keyword>
<dbReference type="Pfam" id="PF01697">
    <property type="entry name" value="Glyco_transf_92"/>
    <property type="match status" value="1"/>
</dbReference>
<protein>
    <submittedName>
        <fullName evidence="7">Glycosyl transferase family 2</fullName>
    </submittedName>
</protein>
<evidence type="ECO:0000256" key="1">
    <source>
        <dbReference type="ARBA" id="ARBA00004167"/>
    </source>
</evidence>
<dbReference type="STRING" id="1035707.SAMN05216552_103086"/>
<evidence type="ECO:0000256" key="5">
    <source>
        <dbReference type="ARBA" id="ARBA00022989"/>
    </source>
</evidence>
<dbReference type="InterPro" id="IPR029044">
    <property type="entry name" value="Nucleotide-diphossugar_trans"/>
</dbReference>